<dbReference type="GO" id="GO:0031012">
    <property type="term" value="C:extracellular matrix"/>
    <property type="evidence" value="ECO:0007669"/>
    <property type="project" value="TreeGrafter"/>
</dbReference>
<dbReference type="PANTHER" id="PTHR11339">
    <property type="entry name" value="EXTRACELLULAR MATRIX GLYCOPROTEIN RELATED"/>
    <property type="match status" value="1"/>
</dbReference>
<dbReference type="GO" id="GO:0005615">
    <property type="term" value="C:extracellular space"/>
    <property type="evidence" value="ECO:0007669"/>
    <property type="project" value="TreeGrafter"/>
</dbReference>
<dbReference type="InterPro" id="IPR001846">
    <property type="entry name" value="VWF_type-D"/>
</dbReference>
<evidence type="ECO:0000259" key="3">
    <source>
        <dbReference type="PROSITE" id="PS51233"/>
    </source>
</evidence>
<gene>
    <name evidence="4" type="ORF">SKAU_G00418230</name>
    <name evidence="5" type="ORF">SKAU_G00418250</name>
</gene>
<dbReference type="PROSITE" id="PS51233">
    <property type="entry name" value="VWFD"/>
    <property type="match status" value="1"/>
</dbReference>
<dbReference type="PANTHER" id="PTHR11339:SF373">
    <property type="entry name" value="VWFD DOMAIN-CONTAINING PROTEIN"/>
    <property type="match status" value="1"/>
</dbReference>
<comment type="caution">
    <text evidence="4">The sequence shown here is derived from an EMBL/GenBank/DDBJ whole genome shotgun (WGS) entry which is preliminary data.</text>
</comment>
<reference evidence="4" key="1">
    <citation type="journal article" date="2023" name="Science">
        <title>Genome structures resolve the early diversification of teleost fishes.</title>
        <authorList>
            <person name="Parey E."/>
            <person name="Louis A."/>
            <person name="Montfort J."/>
            <person name="Bouchez O."/>
            <person name="Roques C."/>
            <person name="Iampietro C."/>
            <person name="Lluch J."/>
            <person name="Castinel A."/>
            <person name="Donnadieu C."/>
            <person name="Desvignes T."/>
            <person name="Floi Bucao C."/>
            <person name="Jouanno E."/>
            <person name="Wen M."/>
            <person name="Mejri S."/>
            <person name="Dirks R."/>
            <person name="Jansen H."/>
            <person name="Henkel C."/>
            <person name="Chen W.J."/>
            <person name="Zahm M."/>
            <person name="Cabau C."/>
            <person name="Klopp C."/>
            <person name="Thompson A.W."/>
            <person name="Robinson-Rechavi M."/>
            <person name="Braasch I."/>
            <person name="Lecointre G."/>
            <person name="Bobe J."/>
            <person name="Postlethwait J.H."/>
            <person name="Berthelot C."/>
            <person name="Roest Crollius H."/>
            <person name="Guiguen Y."/>
        </authorList>
    </citation>
    <scope>NUCLEOTIDE SEQUENCE</scope>
    <source>
        <strain evidence="4">WJC10195</strain>
    </source>
</reference>
<name>A0A9Q1IAV9_SYNKA</name>
<dbReference type="Pfam" id="PF00094">
    <property type="entry name" value="VWD"/>
    <property type="match status" value="2"/>
</dbReference>
<accession>A0A9Q1IAV9</accession>
<keyword evidence="2" id="KW-0325">Glycoprotein</keyword>
<keyword evidence="6" id="KW-1185">Reference proteome</keyword>
<dbReference type="EMBL" id="JAINUF010000024">
    <property type="protein sequence ID" value="KAJ8332929.1"/>
    <property type="molecule type" value="Genomic_DNA"/>
</dbReference>
<feature type="domain" description="VWFD" evidence="3">
    <location>
        <begin position="1"/>
        <end position="97"/>
    </location>
</feature>
<dbReference type="InterPro" id="IPR050780">
    <property type="entry name" value="Mucin_vWF_Thrombospondin_sf"/>
</dbReference>
<evidence type="ECO:0000313" key="4">
    <source>
        <dbReference type="EMBL" id="KAJ8332927.1"/>
    </source>
</evidence>
<proteinExistence type="predicted"/>
<keyword evidence="1" id="KW-1015">Disulfide bond</keyword>
<dbReference type="AlphaFoldDB" id="A0A9Q1IAV9"/>
<organism evidence="4 6">
    <name type="scientific">Synaphobranchus kaupii</name>
    <name type="common">Kaup's arrowtooth eel</name>
    <dbReference type="NCBI Taxonomy" id="118154"/>
    <lineage>
        <taxon>Eukaryota</taxon>
        <taxon>Metazoa</taxon>
        <taxon>Chordata</taxon>
        <taxon>Craniata</taxon>
        <taxon>Vertebrata</taxon>
        <taxon>Euteleostomi</taxon>
        <taxon>Actinopterygii</taxon>
        <taxon>Neopterygii</taxon>
        <taxon>Teleostei</taxon>
        <taxon>Anguilliformes</taxon>
        <taxon>Synaphobranchidae</taxon>
        <taxon>Synaphobranchus</taxon>
    </lineage>
</organism>
<dbReference type="EMBL" id="JAINUF010000024">
    <property type="protein sequence ID" value="KAJ8332927.1"/>
    <property type="molecule type" value="Genomic_DNA"/>
</dbReference>
<evidence type="ECO:0000256" key="2">
    <source>
        <dbReference type="ARBA" id="ARBA00023180"/>
    </source>
</evidence>
<evidence type="ECO:0000313" key="5">
    <source>
        <dbReference type="EMBL" id="KAJ8332929.1"/>
    </source>
</evidence>
<sequence length="137" mass="14418">MDVKNGAIKAYQDGGSSVLETDFGLQIPFASTLYVQVIVPTGFSGATSGLCGNYNGDATLWQPLLLWKSGSGSCVRKDSGTEKQPDLELEVSTSGSVRVRPSAADSDKLCGACGNYNGLASDDLAEDKAWIMSVNSW</sequence>
<evidence type="ECO:0000313" key="6">
    <source>
        <dbReference type="Proteomes" id="UP001152622"/>
    </source>
</evidence>
<dbReference type="Proteomes" id="UP001152622">
    <property type="component" value="Chromosome 24"/>
</dbReference>
<evidence type="ECO:0000256" key="1">
    <source>
        <dbReference type="ARBA" id="ARBA00023157"/>
    </source>
</evidence>
<protein>
    <recommendedName>
        <fullName evidence="3">VWFD domain-containing protein</fullName>
    </recommendedName>
</protein>